<feature type="region of interest" description="Disordered" evidence="1">
    <location>
        <begin position="162"/>
        <end position="186"/>
    </location>
</feature>
<evidence type="ECO:0000256" key="1">
    <source>
        <dbReference type="SAM" id="MobiDB-lite"/>
    </source>
</evidence>
<dbReference type="Proteomes" id="UP000198900">
    <property type="component" value="Unassembled WGS sequence"/>
</dbReference>
<dbReference type="AlphaFoldDB" id="A0A7Z7B1V6"/>
<keyword evidence="2" id="KW-0812">Transmembrane</keyword>
<accession>A0A7Z7B1V6</accession>
<proteinExistence type="predicted"/>
<feature type="transmembrane region" description="Helical" evidence="2">
    <location>
        <begin position="12"/>
        <end position="34"/>
    </location>
</feature>
<dbReference type="EMBL" id="FNDI01000002">
    <property type="protein sequence ID" value="SDH18437.1"/>
    <property type="molecule type" value="Genomic_DNA"/>
</dbReference>
<gene>
    <name evidence="3" type="ORF">SAMN04487926_102451</name>
</gene>
<dbReference type="PROSITE" id="PS51257">
    <property type="entry name" value="PROKAR_LIPOPROTEIN"/>
    <property type="match status" value="1"/>
</dbReference>
<organism evidence="3 4">
    <name type="scientific">Paraburkholderia steynii</name>
    <dbReference type="NCBI Taxonomy" id="1245441"/>
    <lineage>
        <taxon>Bacteria</taxon>
        <taxon>Pseudomonadati</taxon>
        <taxon>Pseudomonadota</taxon>
        <taxon>Betaproteobacteria</taxon>
        <taxon>Burkholderiales</taxon>
        <taxon>Burkholderiaceae</taxon>
        <taxon>Paraburkholderia</taxon>
    </lineage>
</organism>
<name>A0A7Z7B1V6_9BURK</name>
<evidence type="ECO:0000313" key="3">
    <source>
        <dbReference type="EMBL" id="SDH18437.1"/>
    </source>
</evidence>
<keyword evidence="4" id="KW-1185">Reference proteome</keyword>
<evidence type="ECO:0000256" key="2">
    <source>
        <dbReference type="SAM" id="Phobius"/>
    </source>
</evidence>
<keyword evidence="2" id="KW-1133">Transmembrane helix</keyword>
<sequence length="186" mass="20148">MCLSRSLERSKRFFVCDAGGVVAFFGAGGAGWFACSCAGIRVLLACFTRRPCAGRHLLFFAAAKKSRQKKAANTASSCVCLRAPKGSYASHGNHVTHARCQRIERAPHLLHAPALRHAMADSPRPPRWQTVCRPLVLHTHHFGPIAQAFHPVRALPYTTRQPTHSLPPGRHIPFGAAGLSTGIRSG</sequence>
<protein>
    <submittedName>
        <fullName evidence="3">Uncharacterized protein</fullName>
    </submittedName>
</protein>
<keyword evidence="2" id="KW-0472">Membrane</keyword>
<reference evidence="3" key="1">
    <citation type="submission" date="2016-10" db="EMBL/GenBank/DDBJ databases">
        <authorList>
            <person name="Varghese N."/>
            <person name="Submissions S."/>
        </authorList>
    </citation>
    <scope>NUCLEOTIDE SEQUENCE [LARGE SCALE GENOMIC DNA]</scope>
    <source>
        <strain evidence="3">YR281</strain>
    </source>
</reference>
<comment type="caution">
    <text evidence="3">The sequence shown here is derived from an EMBL/GenBank/DDBJ whole genome shotgun (WGS) entry which is preliminary data.</text>
</comment>
<evidence type="ECO:0000313" key="4">
    <source>
        <dbReference type="Proteomes" id="UP000198900"/>
    </source>
</evidence>